<dbReference type="WBParaSite" id="TMUE_1000003060.1">
    <property type="protein sequence ID" value="TMUE_1000003060.1"/>
    <property type="gene ID" value="WBGene00292570"/>
</dbReference>
<keyword evidence="2" id="KW-1185">Reference proteome</keyword>
<dbReference type="Proteomes" id="UP000046395">
    <property type="component" value="Unassembled WGS sequence"/>
</dbReference>
<name>A0A5S6Q7G2_TRIMR</name>
<protein>
    <submittedName>
        <fullName evidence="3">Uncharacterized protein</fullName>
    </submittedName>
</protein>
<feature type="region of interest" description="Disordered" evidence="1">
    <location>
        <begin position="180"/>
        <end position="218"/>
    </location>
</feature>
<proteinExistence type="predicted"/>
<evidence type="ECO:0000313" key="2">
    <source>
        <dbReference type="Proteomes" id="UP000046395"/>
    </source>
</evidence>
<sequence length="258" mass="28520">MELPVELAALFLADNNSHIPTDLVSTDGQDCKSTRAHKSKVQTLQPNQLTNEGAKDCPISDLWNLPATLAAHRASKHQVIIFVGRCQGNVRPQVGNLLAPAVPARFRLLPTIAPRRWTTADRLTVGNEFTELTESVMYTSYHDDCTGSPSGLDKCLSSRKTTDKRWQQGLYKAMVTDKRRLHSGSPPTLSRRLTVQPRAQRATEFNRNGPAGQTARSGFCEGRLGGGAFKQLRPERVADASRLSMTRQKIGLNQWLSC</sequence>
<reference evidence="3" key="1">
    <citation type="submission" date="2019-12" db="UniProtKB">
        <authorList>
            <consortium name="WormBaseParasite"/>
        </authorList>
    </citation>
    <scope>IDENTIFICATION</scope>
</reference>
<evidence type="ECO:0000256" key="1">
    <source>
        <dbReference type="SAM" id="MobiDB-lite"/>
    </source>
</evidence>
<dbReference type="AlphaFoldDB" id="A0A5S6Q7G2"/>
<evidence type="ECO:0000313" key="3">
    <source>
        <dbReference type="WBParaSite" id="TMUE_1000003060.1"/>
    </source>
</evidence>
<organism evidence="2 3">
    <name type="scientific">Trichuris muris</name>
    <name type="common">Mouse whipworm</name>
    <dbReference type="NCBI Taxonomy" id="70415"/>
    <lineage>
        <taxon>Eukaryota</taxon>
        <taxon>Metazoa</taxon>
        <taxon>Ecdysozoa</taxon>
        <taxon>Nematoda</taxon>
        <taxon>Enoplea</taxon>
        <taxon>Dorylaimia</taxon>
        <taxon>Trichinellida</taxon>
        <taxon>Trichuridae</taxon>
        <taxon>Trichuris</taxon>
    </lineage>
</organism>
<accession>A0A5S6Q7G2</accession>